<keyword evidence="1" id="KW-0472">Membrane</keyword>
<evidence type="ECO:0000313" key="3">
    <source>
        <dbReference type="Proteomes" id="UP000467322"/>
    </source>
</evidence>
<gene>
    <name evidence="2" type="ORF">GQE99_02560</name>
</gene>
<evidence type="ECO:0000256" key="1">
    <source>
        <dbReference type="SAM" id="Phobius"/>
    </source>
</evidence>
<dbReference type="EMBL" id="WTUX01000006">
    <property type="protein sequence ID" value="MZR11897.1"/>
    <property type="molecule type" value="Genomic_DNA"/>
</dbReference>
<comment type="caution">
    <text evidence="2">The sequence shown here is derived from an EMBL/GenBank/DDBJ whole genome shotgun (WGS) entry which is preliminary data.</text>
</comment>
<feature type="transmembrane region" description="Helical" evidence="1">
    <location>
        <begin position="35"/>
        <end position="54"/>
    </location>
</feature>
<keyword evidence="1" id="KW-1133">Transmembrane helix</keyword>
<evidence type="ECO:0000313" key="2">
    <source>
        <dbReference type="EMBL" id="MZR11897.1"/>
    </source>
</evidence>
<reference evidence="2 3" key="1">
    <citation type="submission" date="2019-12" db="EMBL/GenBank/DDBJ databases">
        <title>Maritimibacter sp. nov. sp. isolated from sea sand.</title>
        <authorList>
            <person name="Kim J."/>
            <person name="Jeong S.E."/>
            <person name="Jung H.S."/>
            <person name="Jeon C.O."/>
        </authorList>
    </citation>
    <scope>NUCLEOTIDE SEQUENCE [LARGE SCALE GENOMIC DNA]</scope>
    <source>
        <strain evidence="2 3">DP07</strain>
    </source>
</reference>
<protein>
    <submittedName>
        <fullName evidence="2">Uncharacterized protein</fullName>
    </submittedName>
</protein>
<accession>A0A845M2D3</accession>
<name>A0A845M2D3_9RHOB</name>
<keyword evidence="3" id="KW-1185">Reference proteome</keyword>
<dbReference type="RefSeq" id="WP_161350022.1">
    <property type="nucleotide sequence ID" value="NZ_WTUX01000006.1"/>
</dbReference>
<sequence>MAKFIAITNTVAWAGFWAFGYLALSGPVGGETAVAEILAALCAATGLVCWFRLVRHTEVTGYARPANRVPEHIKTQGETA</sequence>
<proteinExistence type="predicted"/>
<keyword evidence="1" id="KW-0812">Transmembrane</keyword>
<organism evidence="2 3">
    <name type="scientific">Maritimibacter harenae</name>
    <dbReference type="NCBI Taxonomy" id="2606218"/>
    <lineage>
        <taxon>Bacteria</taxon>
        <taxon>Pseudomonadati</taxon>
        <taxon>Pseudomonadota</taxon>
        <taxon>Alphaproteobacteria</taxon>
        <taxon>Rhodobacterales</taxon>
        <taxon>Roseobacteraceae</taxon>
        <taxon>Maritimibacter</taxon>
    </lineage>
</organism>
<dbReference type="AlphaFoldDB" id="A0A845M2D3"/>
<dbReference type="Proteomes" id="UP000467322">
    <property type="component" value="Unassembled WGS sequence"/>
</dbReference>